<feature type="transmembrane region" description="Helical" evidence="5">
    <location>
        <begin position="344"/>
        <end position="367"/>
    </location>
</feature>
<feature type="transmembrane region" description="Helical" evidence="5">
    <location>
        <begin position="405"/>
        <end position="427"/>
    </location>
</feature>
<dbReference type="PANTHER" id="PTHR23507:SF1">
    <property type="entry name" value="FI18259P1-RELATED"/>
    <property type="match status" value="1"/>
</dbReference>
<dbReference type="WBParaSite" id="Smp_347620.1">
    <property type="protein sequence ID" value="Smp_347620.1"/>
    <property type="gene ID" value="Smp_347620"/>
</dbReference>
<dbReference type="InterPro" id="IPR036259">
    <property type="entry name" value="MFS_trans_sf"/>
</dbReference>
<dbReference type="PANTHER" id="PTHR23507">
    <property type="entry name" value="ZGC:174356"/>
    <property type="match status" value="1"/>
</dbReference>
<feature type="transmembrane region" description="Helical" evidence="5">
    <location>
        <begin position="433"/>
        <end position="451"/>
    </location>
</feature>
<comment type="subcellular location">
    <subcellularLocation>
        <location evidence="1">Membrane</location>
        <topology evidence="1">Multi-pass membrane protein</topology>
    </subcellularLocation>
</comment>
<organism evidence="8">
    <name type="scientific">Schistosoma mansoni</name>
    <name type="common">Blood fluke</name>
    <dbReference type="NCBI Taxonomy" id="6183"/>
    <lineage>
        <taxon>Eukaryota</taxon>
        <taxon>Metazoa</taxon>
        <taxon>Spiralia</taxon>
        <taxon>Lophotrochozoa</taxon>
        <taxon>Platyhelminthes</taxon>
        <taxon>Trematoda</taxon>
        <taxon>Digenea</taxon>
        <taxon>Strigeidida</taxon>
        <taxon>Schistosomatoidea</taxon>
        <taxon>Schistosomatidae</taxon>
        <taxon>Schistosoma</taxon>
    </lineage>
</organism>
<keyword evidence="3 5" id="KW-1133">Transmembrane helix</keyword>
<feature type="transmembrane region" description="Helical" evidence="5">
    <location>
        <begin position="87"/>
        <end position="105"/>
    </location>
</feature>
<dbReference type="Proteomes" id="UP000008854">
    <property type="component" value="Unassembled WGS sequence"/>
</dbReference>
<accession>A0A5K4FH19</accession>
<reference evidence="7 8" key="2">
    <citation type="submission" date="2019-11" db="UniProtKB">
        <authorList>
            <consortium name="WormBaseParasite"/>
        </authorList>
    </citation>
    <scope>IDENTIFICATION</scope>
    <source>
        <strain evidence="7 8">Puerto Rican</strain>
    </source>
</reference>
<dbReference type="GO" id="GO:0016020">
    <property type="term" value="C:membrane"/>
    <property type="evidence" value="ECO:0007669"/>
    <property type="project" value="UniProtKB-SubCell"/>
</dbReference>
<feature type="transmembrane region" description="Helical" evidence="5">
    <location>
        <begin position="194"/>
        <end position="218"/>
    </location>
</feature>
<feature type="transmembrane region" description="Helical" evidence="5">
    <location>
        <begin position="112"/>
        <end position="133"/>
    </location>
</feature>
<feature type="transmembrane region" description="Helical" evidence="5">
    <location>
        <begin position="224"/>
        <end position="243"/>
    </location>
</feature>
<dbReference type="InterPro" id="IPR011701">
    <property type="entry name" value="MFS"/>
</dbReference>
<accession>A0A5K4FD01</accession>
<feature type="transmembrane region" description="Helical" evidence="5">
    <location>
        <begin position="12"/>
        <end position="36"/>
    </location>
</feature>
<protein>
    <submittedName>
        <fullName evidence="7">MFS domain-containing protein</fullName>
    </submittedName>
</protein>
<name>A0A5K4FD01_SCHMA</name>
<reference evidence="6" key="1">
    <citation type="journal article" date="2012" name="PLoS Negl. Trop. Dis.">
        <title>A systematically improved high quality genome and transcriptome of the human blood fluke Schistosoma mansoni.</title>
        <authorList>
            <person name="Protasio A.V."/>
            <person name="Tsai I.J."/>
            <person name="Babbage A."/>
            <person name="Nichol S."/>
            <person name="Hunt M."/>
            <person name="Aslett M.A."/>
            <person name="De Silva N."/>
            <person name="Velarde G.S."/>
            <person name="Anderson T.J."/>
            <person name="Clark R.C."/>
            <person name="Davidson C."/>
            <person name="Dillon G.P."/>
            <person name="Holroyd N.E."/>
            <person name="LoVerde P.T."/>
            <person name="Lloyd C."/>
            <person name="McQuillan J."/>
            <person name="Oliveira G."/>
            <person name="Otto T.D."/>
            <person name="Parker-Manuel S.J."/>
            <person name="Quail M.A."/>
            <person name="Wilson R.A."/>
            <person name="Zerlotini A."/>
            <person name="Dunne D.W."/>
            <person name="Berriman M."/>
        </authorList>
    </citation>
    <scope>NUCLEOTIDE SEQUENCE [LARGE SCALE GENOMIC DNA]</scope>
    <source>
        <strain evidence="6">Puerto Rican</strain>
    </source>
</reference>
<evidence type="ECO:0000256" key="1">
    <source>
        <dbReference type="ARBA" id="ARBA00004141"/>
    </source>
</evidence>
<proteinExistence type="predicted"/>
<feature type="transmembrane region" description="Helical" evidence="5">
    <location>
        <begin position="308"/>
        <end position="332"/>
    </location>
</feature>
<keyword evidence="2 5" id="KW-0812">Transmembrane</keyword>
<feature type="transmembrane region" description="Helical" evidence="5">
    <location>
        <begin position="139"/>
        <end position="158"/>
    </location>
</feature>
<sequence>MLKCDNIWNLKNKFLTLLAMLLIPLYIALELCFFISDQYVFYRCAIDEGLSYDTKDGKFELIANNESDKLLLKEGQRRAAWIGSCNHSVRLLLGLLTTMIIGYISDRFGRRLSLGIMIIGEALQIITLSVIVLLQANPWLTIIPGLFDGIIGGGLLSIQAQVSASLTDLVSKESVDSNDVTNSQVTNQNNLWTLFTWFDGLALISLSLSNPIGGIFLYRDGFRLPIIICNILIGISLLFIFFLPESMKIFQSNYSNLDTLYHDQDYKNKDNDIEIIFVPNKNFSFWEVNCQSIQNSFKIINGKYKQHVLIGFIVLLLSIVTSTDLYIIYIYLMGYSFLWNSQDVGIYSGVTDIISAIIAIIFTLLMARIIHRPVSKSSDSIAQNIFDTNHDNKQLNKVKCQSVNLLLKILIFSIFMMFINRTILGLSHLFDTYTANTLVYIATIPRFAKGLNNPILRTLISMWTDQSKQGMMHSFVAFVSRLGVLICFSVLILIYSSTTHLFPGAVFLVCSSLILIALITTGFLYGLTNTSVDIGQMENTSENMKYTNQIS</sequence>
<evidence type="ECO:0000313" key="6">
    <source>
        <dbReference type="Proteomes" id="UP000008854"/>
    </source>
</evidence>
<dbReference type="AlphaFoldDB" id="A0A5K4FD01"/>
<keyword evidence="4 5" id="KW-0472">Membrane</keyword>
<evidence type="ECO:0000313" key="7">
    <source>
        <dbReference type="WBParaSite" id="Smp_347620.1"/>
    </source>
</evidence>
<evidence type="ECO:0000313" key="8">
    <source>
        <dbReference type="WBParaSite" id="Smp_347620.2"/>
    </source>
</evidence>
<evidence type="ECO:0000256" key="3">
    <source>
        <dbReference type="ARBA" id="ARBA00022989"/>
    </source>
</evidence>
<dbReference type="GO" id="GO:0022857">
    <property type="term" value="F:transmembrane transporter activity"/>
    <property type="evidence" value="ECO:0007669"/>
    <property type="project" value="InterPro"/>
</dbReference>
<dbReference type="SUPFAM" id="SSF103473">
    <property type="entry name" value="MFS general substrate transporter"/>
    <property type="match status" value="1"/>
</dbReference>
<dbReference type="Pfam" id="PF07690">
    <property type="entry name" value="MFS_1"/>
    <property type="match status" value="1"/>
</dbReference>
<dbReference type="FunCoup" id="A0A5K4FD01">
    <property type="interactions" value="119"/>
</dbReference>
<dbReference type="InParanoid" id="A0A5K4FD01"/>
<feature type="transmembrane region" description="Helical" evidence="5">
    <location>
        <begin position="501"/>
        <end position="527"/>
    </location>
</feature>
<evidence type="ECO:0000256" key="5">
    <source>
        <dbReference type="SAM" id="Phobius"/>
    </source>
</evidence>
<feature type="transmembrane region" description="Helical" evidence="5">
    <location>
        <begin position="472"/>
        <end position="495"/>
    </location>
</feature>
<dbReference type="Gene3D" id="1.20.1250.20">
    <property type="entry name" value="MFS general substrate transporter like domains"/>
    <property type="match status" value="1"/>
</dbReference>
<keyword evidence="6" id="KW-1185">Reference proteome</keyword>
<dbReference type="WBParaSite" id="Smp_347620.2">
    <property type="protein sequence ID" value="Smp_347620.2"/>
    <property type="gene ID" value="Smp_347620"/>
</dbReference>
<evidence type="ECO:0000256" key="4">
    <source>
        <dbReference type="ARBA" id="ARBA00023136"/>
    </source>
</evidence>
<evidence type="ECO:0000256" key="2">
    <source>
        <dbReference type="ARBA" id="ARBA00022692"/>
    </source>
</evidence>